<protein>
    <submittedName>
        <fullName evidence="2">Uncharacterized protein</fullName>
    </submittedName>
</protein>
<evidence type="ECO:0000313" key="3">
    <source>
        <dbReference type="Proteomes" id="UP000054538"/>
    </source>
</evidence>
<dbReference type="HOGENOM" id="CLU_1928291_0_0_1"/>
<name>A0A0D0CV45_9AGAM</name>
<gene>
    <name evidence="2" type="ORF">PAXRUDRAFT_514950</name>
</gene>
<reference evidence="2 3" key="1">
    <citation type="submission" date="2014-04" db="EMBL/GenBank/DDBJ databases">
        <authorList>
            <consortium name="DOE Joint Genome Institute"/>
            <person name="Kuo A."/>
            <person name="Kohler A."/>
            <person name="Jargeat P."/>
            <person name="Nagy L.G."/>
            <person name="Floudas D."/>
            <person name="Copeland A."/>
            <person name="Barry K.W."/>
            <person name="Cichocki N."/>
            <person name="Veneault-Fourrey C."/>
            <person name="LaButti K."/>
            <person name="Lindquist E.A."/>
            <person name="Lipzen A."/>
            <person name="Lundell T."/>
            <person name="Morin E."/>
            <person name="Murat C."/>
            <person name="Sun H."/>
            <person name="Tunlid A."/>
            <person name="Henrissat B."/>
            <person name="Grigoriev I.V."/>
            <person name="Hibbett D.S."/>
            <person name="Martin F."/>
            <person name="Nordberg H.P."/>
            <person name="Cantor M.N."/>
            <person name="Hua S.X."/>
        </authorList>
    </citation>
    <scope>NUCLEOTIDE SEQUENCE [LARGE SCALE GENOMIC DNA]</scope>
    <source>
        <strain evidence="2 3">Ve08.2h10</strain>
    </source>
</reference>
<sequence>MALTPPYVVRVIASVFQVLGLILTAFRIYFRLKIGRFWWEDAWAAVSLLLGSVWMIAEWTFLLTSECKHPFDRGPKPPVYRTCRSSLARWFSFHSSLLDIHHCIHLYHHVGIHFSVVFAALPYTTHSARCA</sequence>
<dbReference type="OrthoDB" id="3229610at2759"/>
<evidence type="ECO:0000313" key="2">
    <source>
        <dbReference type="EMBL" id="KIK74961.1"/>
    </source>
</evidence>
<keyword evidence="1" id="KW-0472">Membrane</keyword>
<keyword evidence="1" id="KW-0812">Transmembrane</keyword>
<evidence type="ECO:0000256" key="1">
    <source>
        <dbReference type="SAM" id="Phobius"/>
    </source>
</evidence>
<dbReference type="Proteomes" id="UP000054538">
    <property type="component" value="Unassembled WGS sequence"/>
</dbReference>
<dbReference type="AlphaFoldDB" id="A0A0D0CV45"/>
<accession>A0A0D0CV45</accession>
<reference evidence="3" key="2">
    <citation type="submission" date="2015-01" db="EMBL/GenBank/DDBJ databases">
        <title>Evolutionary Origins and Diversification of the Mycorrhizal Mutualists.</title>
        <authorList>
            <consortium name="DOE Joint Genome Institute"/>
            <consortium name="Mycorrhizal Genomics Consortium"/>
            <person name="Kohler A."/>
            <person name="Kuo A."/>
            <person name="Nagy L.G."/>
            <person name="Floudas D."/>
            <person name="Copeland A."/>
            <person name="Barry K.W."/>
            <person name="Cichocki N."/>
            <person name="Veneault-Fourrey C."/>
            <person name="LaButti K."/>
            <person name="Lindquist E.A."/>
            <person name="Lipzen A."/>
            <person name="Lundell T."/>
            <person name="Morin E."/>
            <person name="Murat C."/>
            <person name="Riley R."/>
            <person name="Ohm R."/>
            <person name="Sun H."/>
            <person name="Tunlid A."/>
            <person name="Henrissat B."/>
            <person name="Grigoriev I.V."/>
            <person name="Hibbett D.S."/>
            <person name="Martin F."/>
        </authorList>
    </citation>
    <scope>NUCLEOTIDE SEQUENCE [LARGE SCALE GENOMIC DNA]</scope>
    <source>
        <strain evidence="3">Ve08.2h10</strain>
    </source>
</reference>
<keyword evidence="3" id="KW-1185">Reference proteome</keyword>
<dbReference type="EMBL" id="KN828447">
    <property type="protein sequence ID" value="KIK74961.1"/>
    <property type="molecule type" value="Genomic_DNA"/>
</dbReference>
<dbReference type="InParanoid" id="A0A0D0CV45"/>
<keyword evidence="1" id="KW-1133">Transmembrane helix</keyword>
<organism evidence="2 3">
    <name type="scientific">Paxillus rubicundulus Ve08.2h10</name>
    <dbReference type="NCBI Taxonomy" id="930991"/>
    <lineage>
        <taxon>Eukaryota</taxon>
        <taxon>Fungi</taxon>
        <taxon>Dikarya</taxon>
        <taxon>Basidiomycota</taxon>
        <taxon>Agaricomycotina</taxon>
        <taxon>Agaricomycetes</taxon>
        <taxon>Agaricomycetidae</taxon>
        <taxon>Boletales</taxon>
        <taxon>Paxilineae</taxon>
        <taxon>Paxillaceae</taxon>
        <taxon>Paxillus</taxon>
    </lineage>
</organism>
<feature type="transmembrane region" description="Helical" evidence="1">
    <location>
        <begin position="42"/>
        <end position="63"/>
    </location>
</feature>
<feature type="transmembrane region" description="Helical" evidence="1">
    <location>
        <begin position="7"/>
        <end position="30"/>
    </location>
</feature>
<proteinExistence type="predicted"/>